<dbReference type="EMBL" id="CP045737">
    <property type="protein sequence ID" value="QGG40198.1"/>
    <property type="molecule type" value="Genomic_DNA"/>
</dbReference>
<reference evidence="2 3" key="1">
    <citation type="submission" date="2019-11" db="EMBL/GenBank/DDBJ databases">
        <authorList>
            <person name="Li J."/>
        </authorList>
    </citation>
    <scope>NUCLEOTIDE SEQUENCE [LARGE SCALE GENOMIC DNA]</scope>
    <source>
        <strain evidence="2 3">MF47</strain>
    </source>
</reference>
<dbReference type="InterPro" id="IPR051057">
    <property type="entry name" value="PI-PLC_domain"/>
</dbReference>
<dbReference type="Pfam" id="PF26146">
    <property type="entry name" value="PI-PLC_X"/>
    <property type="match status" value="1"/>
</dbReference>
<dbReference type="SUPFAM" id="SSF51695">
    <property type="entry name" value="PLC-like phosphodiesterases"/>
    <property type="match status" value="1"/>
</dbReference>
<keyword evidence="3" id="KW-1185">Reference proteome</keyword>
<feature type="transmembrane region" description="Helical" evidence="1">
    <location>
        <begin position="315"/>
        <end position="339"/>
    </location>
</feature>
<dbReference type="PROSITE" id="PS50007">
    <property type="entry name" value="PIPLC_X_DOMAIN"/>
    <property type="match status" value="1"/>
</dbReference>
<dbReference type="GO" id="GO:0006629">
    <property type="term" value="P:lipid metabolic process"/>
    <property type="evidence" value="ECO:0007669"/>
    <property type="project" value="InterPro"/>
</dbReference>
<keyword evidence="1" id="KW-0812">Transmembrane</keyword>
<organism evidence="2 3">
    <name type="scientific">Aeromicrobium yanjiei</name>
    <dbReference type="NCBI Taxonomy" id="2662028"/>
    <lineage>
        <taxon>Bacteria</taxon>
        <taxon>Bacillati</taxon>
        <taxon>Actinomycetota</taxon>
        <taxon>Actinomycetes</taxon>
        <taxon>Propionibacteriales</taxon>
        <taxon>Nocardioidaceae</taxon>
        <taxon>Aeromicrobium</taxon>
    </lineage>
</organism>
<dbReference type="PANTHER" id="PTHR13593">
    <property type="match status" value="1"/>
</dbReference>
<dbReference type="Proteomes" id="UP000392064">
    <property type="component" value="Chromosome"/>
</dbReference>
<dbReference type="Gene3D" id="3.20.20.190">
    <property type="entry name" value="Phosphatidylinositol (PI) phosphodiesterase"/>
    <property type="match status" value="1"/>
</dbReference>
<keyword evidence="1" id="KW-1133">Transmembrane helix</keyword>
<dbReference type="RefSeq" id="WP_153651470.1">
    <property type="nucleotide sequence ID" value="NZ_CP045737.1"/>
</dbReference>
<accession>A0A5Q2MCA2</accession>
<sequence>MRILSRALLVLGSVALLVGLVAGVVNRQVLDGGRFAGHVDAVREDPQVARQVGLLVTERILAQEPDLTGLRPLLESASAALVASPALGPVVRGTVAPLHDALTSDDDGQVILRLADVGALLVAAITTLVPQTEAAIPSDLDVTLASIGAQEFTGDLIGAADDVAMLAEVLPVLGLLMLVAAGALDRRGWRGAVRATGTGALGAAGALVVLLLVASWWASRLEDDSIRDALVGAAWRELDGSFWAVAGVVAAAGLLMRVVASPGLDLDPATLASRGWRTLSVAGTTPRTELFRGGALVLVGGLTVMRPLLVLSLVGGIAGVVLVLIGVRSLLRVGVAWWVARRPDRVRRDRERLVARAGPIAALAGAVALVAAFVVGAWPAGRDLPAFSATDGTACNGHRELCDRRFDEVSYAGTHNSMAAADQPGWFLAEQPYGILRQLDDGIRVLLIDSWNGQRTQRPDVIANAGVDRKKALAEARATYGTRVLESALRVRDALDLTPTGPVRPYLCHALCELGSTDWEPLMAQVKTWLDRHPREVVTFFVQDEVSPEDTAALVKRAGLASYVHTPVEGQPWPTLGEMIDSGRRVVFLLENASGGPENPWLIDARTAVQDTPYSFRRPSQFTCTRFRGPADASLFLVNHWLSNFDSRVTDAAKVNAEDVLGPRLKACEAERGQRPNFVAVDYYDRGDLLGAVDRLNGVS</sequence>
<dbReference type="AlphaFoldDB" id="A0A5Q2MCA2"/>
<evidence type="ECO:0000256" key="1">
    <source>
        <dbReference type="SAM" id="Phobius"/>
    </source>
</evidence>
<keyword evidence="1" id="KW-0472">Membrane</keyword>
<dbReference type="KEGG" id="aef:GEV26_01750"/>
<dbReference type="PANTHER" id="PTHR13593:SF140">
    <property type="entry name" value="PLC-LIKE PHOSPHODIESTERASE"/>
    <property type="match status" value="1"/>
</dbReference>
<feature type="transmembrane region" description="Helical" evidence="1">
    <location>
        <begin position="196"/>
        <end position="218"/>
    </location>
</feature>
<evidence type="ECO:0000313" key="3">
    <source>
        <dbReference type="Proteomes" id="UP000392064"/>
    </source>
</evidence>
<name>A0A5Q2MCA2_9ACTN</name>
<feature type="transmembrane region" description="Helical" evidence="1">
    <location>
        <begin position="360"/>
        <end position="380"/>
    </location>
</feature>
<dbReference type="InterPro" id="IPR017946">
    <property type="entry name" value="PLC-like_Pdiesterase_TIM-brl"/>
</dbReference>
<feature type="transmembrane region" description="Helical" evidence="1">
    <location>
        <begin position="163"/>
        <end position="184"/>
    </location>
</feature>
<protein>
    <submittedName>
        <fullName evidence="2">Uncharacterized protein</fullName>
    </submittedName>
</protein>
<proteinExistence type="predicted"/>
<gene>
    <name evidence="2" type="ORF">GEV26_01750</name>
</gene>
<evidence type="ECO:0000313" key="2">
    <source>
        <dbReference type="EMBL" id="QGG40198.1"/>
    </source>
</evidence>
<dbReference type="GO" id="GO:0008081">
    <property type="term" value="F:phosphoric diester hydrolase activity"/>
    <property type="evidence" value="ECO:0007669"/>
    <property type="project" value="InterPro"/>
</dbReference>